<keyword evidence="3" id="KW-0238">DNA-binding</keyword>
<dbReference type="InterPro" id="IPR000847">
    <property type="entry name" value="LysR_HTH_N"/>
</dbReference>
<evidence type="ECO:0000256" key="3">
    <source>
        <dbReference type="ARBA" id="ARBA00023125"/>
    </source>
</evidence>
<evidence type="ECO:0000259" key="5">
    <source>
        <dbReference type="PROSITE" id="PS50931"/>
    </source>
</evidence>
<keyword evidence="2" id="KW-0805">Transcription regulation</keyword>
<dbReference type="GO" id="GO:0003700">
    <property type="term" value="F:DNA-binding transcription factor activity"/>
    <property type="evidence" value="ECO:0007669"/>
    <property type="project" value="InterPro"/>
</dbReference>
<dbReference type="SUPFAM" id="SSF46785">
    <property type="entry name" value="Winged helix' DNA-binding domain"/>
    <property type="match status" value="1"/>
</dbReference>
<comment type="similarity">
    <text evidence="1">Belongs to the LysR transcriptional regulatory family.</text>
</comment>
<gene>
    <name evidence="6" type="ORF">DIC66_18845</name>
</gene>
<dbReference type="EMBL" id="QFZK01000018">
    <property type="protein sequence ID" value="RFO95291.1"/>
    <property type="molecule type" value="Genomic_DNA"/>
</dbReference>
<keyword evidence="7" id="KW-1185">Reference proteome</keyword>
<dbReference type="RefSeq" id="WP_117179731.1">
    <property type="nucleotide sequence ID" value="NZ_QFZK01000018.1"/>
</dbReference>
<dbReference type="CDD" id="cd08435">
    <property type="entry name" value="PBP2_GbpR"/>
    <property type="match status" value="1"/>
</dbReference>
<dbReference type="InterPro" id="IPR005119">
    <property type="entry name" value="LysR_subst-bd"/>
</dbReference>
<dbReference type="Gene3D" id="1.10.10.10">
    <property type="entry name" value="Winged helix-like DNA-binding domain superfamily/Winged helix DNA-binding domain"/>
    <property type="match status" value="1"/>
</dbReference>
<dbReference type="AlphaFoldDB" id="A0A3E1R7W8"/>
<dbReference type="PANTHER" id="PTHR30419:SF8">
    <property type="entry name" value="NITROGEN ASSIMILATION TRANSCRIPTIONAL ACTIVATOR-RELATED"/>
    <property type="match status" value="1"/>
</dbReference>
<evidence type="ECO:0000256" key="4">
    <source>
        <dbReference type="ARBA" id="ARBA00023163"/>
    </source>
</evidence>
<protein>
    <submittedName>
        <fullName evidence="6">LysR family transcriptional regulator</fullName>
    </submittedName>
</protein>
<dbReference type="SUPFAM" id="SSF53850">
    <property type="entry name" value="Periplasmic binding protein-like II"/>
    <property type="match status" value="1"/>
</dbReference>
<accession>A0A3E1R7W8</accession>
<dbReference type="Proteomes" id="UP000260665">
    <property type="component" value="Unassembled WGS sequence"/>
</dbReference>
<dbReference type="Pfam" id="PF03466">
    <property type="entry name" value="LysR_substrate"/>
    <property type="match status" value="1"/>
</dbReference>
<dbReference type="GO" id="GO:0005829">
    <property type="term" value="C:cytosol"/>
    <property type="evidence" value="ECO:0007669"/>
    <property type="project" value="TreeGrafter"/>
</dbReference>
<dbReference type="InterPro" id="IPR036388">
    <property type="entry name" value="WH-like_DNA-bd_sf"/>
</dbReference>
<evidence type="ECO:0000256" key="1">
    <source>
        <dbReference type="ARBA" id="ARBA00009437"/>
    </source>
</evidence>
<dbReference type="InterPro" id="IPR036390">
    <property type="entry name" value="WH_DNA-bd_sf"/>
</dbReference>
<dbReference type="OrthoDB" id="5914299at2"/>
<dbReference type="Pfam" id="PF00126">
    <property type="entry name" value="HTH_1"/>
    <property type="match status" value="1"/>
</dbReference>
<feature type="domain" description="HTH lysR-type" evidence="5">
    <location>
        <begin position="13"/>
        <end position="70"/>
    </location>
</feature>
<dbReference type="PANTHER" id="PTHR30419">
    <property type="entry name" value="HTH-TYPE TRANSCRIPTIONAL REGULATOR YBHD"/>
    <property type="match status" value="1"/>
</dbReference>
<dbReference type="GO" id="GO:0003677">
    <property type="term" value="F:DNA binding"/>
    <property type="evidence" value="ECO:0007669"/>
    <property type="project" value="UniProtKB-KW"/>
</dbReference>
<evidence type="ECO:0000313" key="7">
    <source>
        <dbReference type="Proteomes" id="UP000260665"/>
    </source>
</evidence>
<dbReference type="InterPro" id="IPR037405">
    <property type="entry name" value="GbpR_PBP2"/>
</dbReference>
<name>A0A3E1R7W8_9BURK</name>
<dbReference type="PRINTS" id="PR00039">
    <property type="entry name" value="HTHLYSR"/>
</dbReference>
<organism evidence="6 7">
    <name type="scientific">Rhodoferax lacus</name>
    <dbReference type="NCBI Taxonomy" id="2184758"/>
    <lineage>
        <taxon>Bacteria</taxon>
        <taxon>Pseudomonadati</taxon>
        <taxon>Pseudomonadota</taxon>
        <taxon>Betaproteobacteria</taxon>
        <taxon>Burkholderiales</taxon>
        <taxon>Comamonadaceae</taxon>
        <taxon>Rhodoferax</taxon>
    </lineage>
</organism>
<dbReference type="InterPro" id="IPR050950">
    <property type="entry name" value="HTH-type_LysR_regulators"/>
</dbReference>
<dbReference type="Gene3D" id="3.40.190.10">
    <property type="entry name" value="Periplasmic binding protein-like II"/>
    <property type="match status" value="2"/>
</dbReference>
<keyword evidence="4" id="KW-0804">Transcription</keyword>
<comment type="caution">
    <text evidence="6">The sequence shown here is derived from an EMBL/GenBank/DDBJ whole genome shotgun (WGS) entry which is preliminary data.</text>
</comment>
<sequence length="323" mass="35835">MTNYNHWFIRARLKTRQLLLLVALAEEGNIHRASQVLNMSQPAASKLLKDLEDVLEVPLFERLPRGMRPTWYGETMIRHARVALASLNQAHDELQAAKAGQFGQVSIGAITSPALVVLPEAVKLVKANHPDLRVSLQIETSDVLIEKLNQNKLDILVARLFAQHDKSDLRYEVLTEEPISVVARPGHPMLESKNLNLKDMADAGWIVPPAGSVLRHRFELMFQELGLRAPVNLIETGALLFTTKMLQESDMLSVLATDVARYYASHGLLSILPIDLPCQMEAFGIITRRDRLLSPAAEVMLRAIRVAAQTVYGLAPAEVLPGA</sequence>
<evidence type="ECO:0000313" key="6">
    <source>
        <dbReference type="EMBL" id="RFO95291.1"/>
    </source>
</evidence>
<proteinExistence type="inferred from homology"/>
<reference evidence="6 7" key="1">
    <citation type="submission" date="2018-05" db="EMBL/GenBank/DDBJ databases">
        <title>Rhodoferax soyangensis sp.nov., isolated from an oligotrophic freshwater lake.</title>
        <authorList>
            <person name="Park M."/>
        </authorList>
    </citation>
    <scope>NUCLEOTIDE SEQUENCE [LARGE SCALE GENOMIC DNA]</scope>
    <source>
        <strain evidence="6 7">IMCC26218</strain>
    </source>
</reference>
<dbReference type="PROSITE" id="PS50931">
    <property type="entry name" value="HTH_LYSR"/>
    <property type="match status" value="1"/>
</dbReference>
<evidence type="ECO:0000256" key="2">
    <source>
        <dbReference type="ARBA" id="ARBA00023015"/>
    </source>
</evidence>